<dbReference type="InterPro" id="IPR018958">
    <property type="entry name" value="Knr4/Smi1-like_dom"/>
</dbReference>
<evidence type="ECO:0000256" key="1">
    <source>
        <dbReference type="ARBA" id="ARBA00005303"/>
    </source>
</evidence>
<dbReference type="Pfam" id="PF09346">
    <property type="entry name" value="SMI1_KNR4"/>
    <property type="match status" value="2"/>
</dbReference>
<evidence type="ECO:0000313" key="5">
    <source>
        <dbReference type="Proteomes" id="UP001204833"/>
    </source>
</evidence>
<dbReference type="PANTHER" id="PTHR47432">
    <property type="entry name" value="CELL WALL ASSEMBLY REGULATOR SMI1"/>
    <property type="match status" value="1"/>
</dbReference>
<proteinExistence type="inferred from homology"/>
<name>A0AAD5B9Z8_9ASCO</name>
<keyword evidence="5" id="KW-1185">Reference proteome</keyword>
<feature type="compositionally biased region" description="Basic and acidic residues" evidence="2">
    <location>
        <begin position="484"/>
        <end position="502"/>
    </location>
</feature>
<dbReference type="SUPFAM" id="SSF160631">
    <property type="entry name" value="SMI1/KNR4-like"/>
    <property type="match status" value="1"/>
</dbReference>
<feature type="compositionally biased region" description="Polar residues" evidence="2">
    <location>
        <begin position="458"/>
        <end position="470"/>
    </location>
</feature>
<feature type="compositionally biased region" description="Low complexity" evidence="2">
    <location>
        <begin position="234"/>
        <end position="243"/>
    </location>
</feature>
<dbReference type="EMBL" id="JAIHNG010000178">
    <property type="protein sequence ID" value="KAI5948696.1"/>
    <property type="molecule type" value="Genomic_DNA"/>
</dbReference>
<comment type="similarity">
    <text evidence="1">Belongs to the KNR4/SMI1 family.</text>
</comment>
<feature type="domain" description="Knr4/Smi1-like" evidence="3">
    <location>
        <begin position="98"/>
        <end position="316"/>
    </location>
</feature>
<reference evidence="4 5" key="1">
    <citation type="journal article" date="2022" name="DNA Res.">
        <title>Genome analysis of five recently described species of the CUG-Ser clade uncovers Candida theae as a new hybrid lineage with pathogenic potential in the Candida parapsilosis species complex.</title>
        <authorList>
            <person name="Mixao V."/>
            <person name="Del Olmo V."/>
            <person name="Hegedusova E."/>
            <person name="Saus E."/>
            <person name="Pryszcz L."/>
            <person name="Cillingova A."/>
            <person name="Nosek J."/>
            <person name="Gabaldon T."/>
        </authorList>
    </citation>
    <scope>NUCLEOTIDE SEQUENCE [LARGE SCALE GENOMIC DNA]</scope>
    <source>
        <strain evidence="4 5">CBS 12239</strain>
    </source>
</reference>
<gene>
    <name evidence="4" type="ORF">KGF57_005307</name>
</gene>
<comment type="caution">
    <text evidence="4">The sequence shown here is derived from an EMBL/GenBank/DDBJ whole genome shotgun (WGS) entry which is preliminary data.</text>
</comment>
<protein>
    <submittedName>
        <fullName evidence="4">SMI1</fullName>
    </submittedName>
</protein>
<dbReference type="InterPro" id="IPR009203">
    <property type="entry name" value="Knr4/Smi1"/>
</dbReference>
<dbReference type="Proteomes" id="UP001204833">
    <property type="component" value="Unassembled WGS sequence"/>
</dbReference>
<organism evidence="4 5">
    <name type="scientific">Candida theae</name>
    <dbReference type="NCBI Taxonomy" id="1198502"/>
    <lineage>
        <taxon>Eukaryota</taxon>
        <taxon>Fungi</taxon>
        <taxon>Dikarya</taxon>
        <taxon>Ascomycota</taxon>
        <taxon>Saccharomycotina</taxon>
        <taxon>Pichiomycetes</taxon>
        <taxon>Debaryomycetaceae</taxon>
        <taxon>Candida/Lodderomyces clade</taxon>
        <taxon>Candida</taxon>
    </lineage>
</organism>
<dbReference type="PIRSF" id="PIRSF017023">
    <property type="entry name" value="KNR4"/>
    <property type="match status" value="1"/>
</dbReference>
<dbReference type="GeneID" id="76153351"/>
<dbReference type="AlphaFoldDB" id="A0AAD5B9Z8"/>
<dbReference type="InterPro" id="IPR037883">
    <property type="entry name" value="Knr4/Smi1-like_sf"/>
</dbReference>
<dbReference type="SMART" id="SM00860">
    <property type="entry name" value="SMI1_KNR4"/>
    <property type="match status" value="1"/>
</dbReference>
<dbReference type="GO" id="GO:0070880">
    <property type="term" value="P:fungal-type cell wall beta-glucan biosynthetic process"/>
    <property type="evidence" value="ECO:0007669"/>
    <property type="project" value="TreeGrafter"/>
</dbReference>
<evidence type="ECO:0000259" key="3">
    <source>
        <dbReference type="SMART" id="SM00860"/>
    </source>
</evidence>
<dbReference type="PANTHER" id="PTHR47432:SF1">
    <property type="entry name" value="CELL WALL ASSEMBLY REGULATOR SMI1"/>
    <property type="match status" value="1"/>
</dbReference>
<accession>A0AAD5B9Z8</accession>
<evidence type="ECO:0000256" key="2">
    <source>
        <dbReference type="SAM" id="MobiDB-lite"/>
    </source>
</evidence>
<evidence type="ECO:0000313" key="4">
    <source>
        <dbReference type="EMBL" id="KAI5948696.1"/>
    </source>
</evidence>
<dbReference type="InterPro" id="IPR051873">
    <property type="entry name" value="KNR4/SMI1_regulator"/>
</dbReference>
<dbReference type="RefSeq" id="XP_051606206.1">
    <property type="nucleotide sequence ID" value="XM_051754910.1"/>
</dbReference>
<feature type="region of interest" description="Disordered" evidence="2">
    <location>
        <begin position="200"/>
        <end position="255"/>
    </location>
</feature>
<dbReference type="GO" id="GO:0043332">
    <property type="term" value="C:mating projection tip"/>
    <property type="evidence" value="ECO:0007669"/>
    <property type="project" value="TreeGrafter"/>
</dbReference>
<feature type="region of interest" description="Disordered" evidence="2">
    <location>
        <begin position="428"/>
        <end position="502"/>
    </location>
</feature>
<sequence length="502" mass="57033">MKFSQRFQEFIYSLSTDDKYSEFDSRKSFNRVNKPDSENLLGMHQVYSNSSVDSVNNIITNEPNDGSEGVHEMRLAWRHIKHWLVKYAPDLNSSLSSKCTTSDLEDFQKDLRIKLPQSVLQFFKITDGQSNFGNQLNIDTNGLIFGLKLMSLDDIMIQTENWRKVADYINTGISQQYSKTSELSKLPASHANSSQYKKKLNLGTNNDLPPARASFDVTDTRSRQTSVSSHETDSSGSRSSHSHQGMPKQRSIPPNTIHETFAHPMWIPLVTDEVGNYIGIDLSPPPGGKWGQVILFGRDFDFKFQIADTWGDFLLIFANDLEMGNWDIRANRKNNDGDLFIGNEGEIVYVDKEAKVEVPYLEVLKRRAVKKWMTMLENEPNEDFNKDLLDELKQNEVSILSLHNKGFQSVDSFITKHLNLLDHAKTVHASHNNDDDDEETEEKPVPKPTNAAPRVNPKASNHRSPLSQEVTRADPEGAEVDNGDDNKVTDIEKTLEEVDIRQ</sequence>